<dbReference type="AlphaFoldDB" id="A0A174MGJ7"/>
<accession>A0A174MGJ7</accession>
<dbReference type="CDD" id="cd07037">
    <property type="entry name" value="TPP_PYR_MenD"/>
    <property type="match status" value="1"/>
</dbReference>
<dbReference type="GO" id="GO:0046872">
    <property type="term" value="F:metal ion binding"/>
    <property type="evidence" value="ECO:0007669"/>
    <property type="project" value="UniProtKB-KW"/>
</dbReference>
<organism evidence="7 8">
    <name type="scientific">Bacteroides thetaiotaomicron</name>
    <dbReference type="NCBI Taxonomy" id="818"/>
    <lineage>
        <taxon>Bacteria</taxon>
        <taxon>Pseudomonadati</taxon>
        <taxon>Bacteroidota</taxon>
        <taxon>Bacteroidia</taxon>
        <taxon>Bacteroidales</taxon>
        <taxon>Bacteroidaceae</taxon>
        <taxon>Bacteroides</taxon>
    </lineage>
</organism>
<evidence type="ECO:0000259" key="6">
    <source>
        <dbReference type="Pfam" id="PF02776"/>
    </source>
</evidence>
<dbReference type="Gene3D" id="3.40.50.1220">
    <property type="entry name" value="TPP-binding domain"/>
    <property type="match status" value="1"/>
</dbReference>
<dbReference type="PANTHER" id="PTHR42916">
    <property type="entry name" value="2-SUCCINYL-5-ENOLPYRUVYL-6-HYDROXY-3-CYCLOHEXENE-1-CARBOXYLATE SYNTHASE"/>
    <property type="match status" value="1"/>
</dbReference>
<keyword evidence="4" id="KW-0786">Thiamine pyrophosphate</keyword>
<proteinExistence type="predicted"/>
<feature type="domain" description="Thiamine pyrophosphate enzyme N-terminal TPP-binding" evidence="6">
    <location>
        <begin position="9"/>
        <end position="121"/>
    </location>
</feature>
<dbReference type="Gene3D" id="3.40.50.970">
    <property type="match status" value="2"/>
</dbReference>
<dbReference type="GO" id="GO:0070204">
    <property type="term" value="F:2-succinyl-5-enolpyruvyl-6-hydroxy-3-cyclohexene-1-carboxylic-acid synthase activity"/>
    <property type="evidence" value="ECO:0007669"/>
    <property type="project" value="UniProtKB-EC"/>
</dbReference>
<evidence type="ECO:0000256" key="1">
    <source>
        <dbReference type="ARBA" id="ARBA00022679"/>
    </source>
</evidence>
<keyword evidence="5" id="KW-0464">Manganese</keyword>
<dbReference type="RefSeq" id="WP_055299455.1">
    <property type="nucleotide sequence ID" value="NZ_CZAP01000004.1"/>
</dbReference>
<evidence type="ECO:0000313" key="8">
    <source>
        <dbReference type="Proteomes" id="UP000095576"/>
    </source>
</evidence>
<evidence type="ECO:0000256" key="2">
    <source>
        <dbReference type="ARBA" id="ARBA00022723"/>
    </source>
</evidence>
<evidence type="ECO:0000256" key="4">
    <source>
        <dbReference type="ARBA" id="ARBA00023052"/>
    </source>
</evidence>
<dbReference type="Proteomes" id="UP000095576">
    <property type="component" value="Unassembled WGS sequence"/>
</dbReference>
<dbReference type="Pfam" id="PF02776">
    <property type="entry name" value="TPP_enzyme_N"/>
    <property type="match status" value="1"/>
</dbReference>
<dbReference type="InterPro" id="IPR029061">
    <property type="entry name" value="THDP-binding"/>
</dbReference>
<keyword evidence="3" id="KW-0460">Magnesium</keyword>
<evidence type="ECO:0000256" key="5">
    <source>
        <dbReference type="ARBA" id="ARBA00023211"/>
    </source>
</evidence>
<dbReference type="GO" id="GO:0009234">
    <property type="term" value="P:menaquinone biosynthetic process"/>
    <property type="evidence" value="ECO:0007669"/>
    <property type="project" value="InterPro"/>
</dbReference>
<dbReference type="GO" id="GO:0030976">
    <property type="term" value="F:thiamine pyrophosphate binding"/>
    <property type="evidence" value="ECO:0007669"/>
    <property type="project" value="InterPro"/>
</dbReference>
<dbReference type="SUPFAM" id="SSF52518">
    <property type="entry name" value="Thiamin diphosphate-binding fold (THDP-binding)"/>
    <property type="match status" value="2"/>
</dbReference>
<dbReference type="InterPro" id="IPR012001">
    <property type="entry name" value="Thiamin_PyroP_enz_TPP-bd_dom"/>
</dbReference>
<dbReference type="EC" id="2.2.1.9" evidence="7"/>
<keyword evidence="1 7" id="KW-0808">Transferase</keyword>
<reference evidence="7 8" key="1">
    <citation type="submission" date="2015-09" db="EMBL/GenBank/DDBJ databases">
        <authorList>
            <consortium name="Pathogen Informatics"/>
        </authorList>
    </citation>
    <scope>NUCLEOTIDE SEQUENCE [LARGE SCALE GENOMIC DNA]</scope>
    <source>
        <strain evidence="7 8">2789STDY5834899</strain>
    </source>
</reference>
<keyword evidence="2" id="KW-0479">Metal-binding</keyword>
<dbReference type="NCBIfam" id="TIGR00173">
    <property type="entry name" value="menD"/>
    <property type="match status" value="1"/>
</dbReference>
<name>A0A174MGJ7_BACT4</name>
<evidence type="ECO:0000256" key="3">
    <source>
        <dbReference type="ARBA" id="ARBA00022842"/>
    </source>
</evidence>
<dbReference type="EMBL" id="CZAP01000004">
    <property type="protein sequence ID" value="CUP33897.1"/>
    <property type="molecule type" value="Genomic_DNA"/>
</dbReference>
<dbReference type="InterPro" id="IPR004433">
    <property type="entry name" value="MenaQ_synth_MenD"/>
</dbReference>
<evidence type="ECO:0000313" key="7">
    <source>
        <dbReference type="EMBL" id="CUP33897.1"/>
    </source>
</evidence>
<sequence length="579" mass="66121">MYTDLKNYQIIIVLLKKYGIKHVVLSAGSRNIPFVYSVENDPFFICYSVVDERSAAYFALGISQHLGVPVAISCTSSTATCNYLPAITEAFYQGIPLIVLTGDRPPYYLGQMENQMIQQVGMYKDVCKKSVNLPMVNTDEDFWYCERLVNEALLELNHNGIGPIHINIPVSNASKSLTAKVLPAVREIRRIELGDNILWELKKNELNHYNKILVICGQYVPRVEEEIVLLDTFSRKYNCVVAVEHMSNISCYNALNLCLVSEVLSYEEFSKLKPDLVISFGGNITSALMGLLRNNHSEVHHWLISQKGEIIDAFKCLTDIFECSLPHFLKYFIQQGNIVKNSSDYYNTWKKHIKDIKWPDFEYSNLFVIRHFIQKIPEPSILHLSVLNSIRMSQFFSLPSGVRVYANIGTDGIDGCMSAFLGQSCVFDKLAFLVIGDLSFFYDMNSLRIRHIKNNVRILLINNHGGAEFHYNTGKKKDPTIDLHTAAKHNTTALGWAESVGFKYLSAHTQAEYMLNIDTFVNPDIDHPILYEVFTDMEKDASVLHDFYNMNRNPSFFKRVVKSVLSDTTIEYLKRLQGR</sequence>
<protein>
    <submittedName>
        <fullName evidence="7">2-succinyl-6-hydroxy-2, 4-cyclohexadiene-1-carboxy late synthase</fullName>
        <ecNumber evidence="7">2.2.1.9</ecNumber>
    </submittedName>
</protein>
<dbReference type="PANTHER" id="PTHR42916:SF1">
    <property type="entry name" value="PROTEIN PHYLLO, CHLOROPLASTIC"/>
    <property type="match status" value="1"/>
</dbReference>
<dbReference type="PIRSF" id="PIRSF004983">
    <property type="entry name" value="MenD"/>
    <property type="match status" value="1"/>
</dbReference>
<gene>
    <name evidence="7" type="primary">menD_1</name>
    <name evidence="7" type="ORF">ERS852511_01827</name>
</gene>